<keyword evidence="14 18" id="KW-0961">Cell wall biogenesis/degradation</keyword>
<dbReference type="EC" id="2.3.1.157" evidence="18"/>
<protein>
    <recommendedName>
        <fullName evidence="18">Bifunctional protein GlmU</fullName>
    </recommendedName>
    <domain>
        <recommendedName>
            <fullName evidence="18">UDP-N-acetylglucosamine pyrophosphorylase</fullName>
            <ecNumber evidence="18">2.7.7.23</ecNumber>
        </recommendedName>
        <alternativeName>
            <fullName evidence="18">N-acetylglucosamine-1-phosphate uridyltransferase</fullName>
        </alternativeName>
    </domain>
    <domain>
        <recommendedName>
            <fullName evidence="18">Glucosamine-1-phosphate N-acetyltransferase</fullName>
            <ecNumber evidence="18">2.3.1.157</ecNumber>
        </recommendedName>
    </domain>
</protein>
<dbReference type="PANTHER" id="PTHR43584">
    <property type="entry name" value="NUCLEOTIDYL TRANSFERASE"/>
    <property type="match status" value="1"/>
</dbReference>
<feature type="binding site" evidence="18">
    <location>
        <position position="134"/>
    </location>
    <ligand>
        <name>UDP-N-acetyl-alpha-D-glucosamine</name>
        <dbReference type="ChEBI" id="CHEBI:57705"/>
    </ligand>
</feature>
<dbReference type="CDD" id="cd02540">
    <property type="entry name" value="GT2_GlmU_N_bac"/>
    <property type="match status" value="1"/>
</dbReference>
<dbReference type="InterPro" id="IPR025877">
    <property type="entry name" value="MobA-like_NTP_Trfase"/>
</dbReference>
<keyword evidence="5 18" id="KW-0808">Transferase</keyword>
<reference evidence="20" key="1">
    <citation type="submission" date="2020-01" db="EMBL/GenBank/DDBJ databases">
        <authorList>
            <person name="Meier V. D."/>
            <person name="Meier V D."/>
        </authorList>
    </citation>
    <scope>NUCLEOTIDE SEQUENCE</scope>
    <source>
        <strain evidence="20">HLG_WM_MAG_12</strain>
    </source>
</reference>
<dbReference type="Pfam" id="PF00132">
    <property type="entry name" value="Hexapep"/>
    <property type="match status" value="1"/>
</dbReference>
<evidence type="ECO:0000256" key="2">
    <source>
        <dbReference type="ARBA" id="ARBA00007707"/>
    </source>
</evidence>
<evidence type="ECO:0000256" key="9">
    <source>
        <dbReference type="ARBA" id="ARBA00022842"/>
    </source>
</evidence>
<feature type="binding site" evidence="18">
    <location>
        <position position="220"/>
    </location>
    <ligand>
        <name>UDP-N-acetyl-alpha-D-glucosamine</name>
        <dbReference type="ChEBI" id="CHEBI:57705"/>
    </ligand>
</feature>
<feature type="domain" description="MobA-like NTP transferase" evidence="19">
    <location>
        <begin position="6"/>
        <end position="116"/>
    </location>
</feature>
<sequence>MNLSIVILAAGFGTRMKSKLPKVLHRICGKPMIEYLVDESLKLSDDVTIITYHGEELIKEHLNNYKTLNFITQDIKNFPGTGGAIKDINPKHEKILLLNGDMPLVSSTDLEAFLNEDSDINLGVIDIDNPSGYGRVIIQDKQIKRIVEQKDASKKELEVTTINTGVYLFKRDILKKYQPKLTNNNAQNEYYITDIIGLAKAENKIISPIYVGEDSFMGVNSPYELSSAELIMANKIKANLMQSGTKMRLPQSIYIESTVSIDEYSSIENGVSILGNTVIKNTHIKANSYIQDSTIINSSIGPMANIRPNSNISDSHIGNFVEVKNSTLNTIKAGHLSYLGDSDINEGTNIGAGTITCNYDGKNKYKTTIGKNVFIGSDTQIVAPVNISDDTIIAAGSTITKDTTKGDLAISRTRQTNIKNFFYKFFNKNT</sequence>
<dbReference type="HAMAP" id="MF_01631">
    <property type="entry name" value="GlmU"/>
    <property type="match status" value="1"/>
</dbReference>
<evidence type="ECO:0000256" key="1">
    <source>
        <dbReference type="ARBA" id="ARBA00004496"/>
    </source>
</evidence>
<comment type="pathway">
    <text evidence="18">Bacterial outer membrane biogenesis; LPS lipid A biosynthesis.</text>
</comment>
<keyword evidence="6 18" id="KW-0548">Nucleotidyltransferase</keyword>
<evidence type="ECO:0000256" key="11">
    <source>
        <dbReference type="ARBA" id="ARBA00022984"/>
    </source>
</evidence>
<dbReference type="GO" id="GO:0006048">
    <property type="term" value="P:UDP-N-acetylglucosamine biosynthetic process"/>
    <property type="evidence" value="ECO:0007669"/>
    <property type="project" value="UniProtKB-UniPathway"/>
</dbReference>
<feature type="binding site" evidence="18">
    <location>
        <position position="220"/>
    </location>
    <ligand>
        <name>Mg(2+)</name>
        <dbReference type="ChEBI" id="CHEBI:18420"/>
    </ligand>
</feature>
<feature type="active site" description="Proton acceptor" evidence="18">
    <location>
        <position position="335"/>
    </location>
</feature>
<keyword evidence="10 18" id="KW-0133">Cell shape</keyword>
<feature type="binding site" evidence="18">
    <location>
        <begin position="80"/>
        <end position="81"/>
    </location>
    <ligand>
        <name>UDP-N-acetyl-alpha-D-glucosamine</name>
        <dbReference type="ChEBI" id="CHEBI:57705"/>
    </ligand>
</feature>
<accession>A0A6S6SRX6</accession>
<evidence type="ECO:0000256" key="14">
    <source>
        <dbReference type="ARBA" id="ARBA00023316"/>
    </source>
</evidence>
<dbReference type="InterPro" id="IPR029044">
    <property type="entry name" value="Nucleotide-diphossugar_trans"/>
</dbReference>
<dbReference type="NCBIfam" id="NF010939">
    <property type="entry name" value="PRK14359.1"/>
    <property type="match status" value="1"/>
</dbReference>
<dbReference type="UniPathway" id="UPA00973"/>
<dbReference type="SUPFAM" id="SSF53448">
    <property type="entry name" value="Nucleotide-diphospho-sugar transferases"/>
    <property type="match status" value="1"/>
</dbReference>
<dbReference type="GO" id="GO:0000902">
    <property type="term" value="P:cell morphogenesis"/>
    <property type="evidence" value="ECO:0007669"/>
    <property type="project" value="UniProtKB-UniRule"/>
</dbReference>
<evidence type="ECO:0000256" key="4">
    <source>
        <dbReference type="ARBA" id="ARBA00022490"/>
    </source>
</evidence>
<comment type="subunit">
    <text evidence="18">Homotrimer.</text>
</comment>
<comment type="catalytic activity">
    <reaction evidence="16 18">
        <text>N-acetyl-alpha-D-glucosamine 1-phosphate + UTP + H(+) = UDP-N-acetyl-alpha-D-glucosamine + diphosphate</text>
        <dbReference type="Rhea" id="RHEA:13509"/>
        <dbReference type="ChEBI" id="CHEBI:15378"/>
        <dbReference type="ChEBI" id="CHEBI:33019"/>
        <dbReference type="ChEBI" id="CHEBI:46398"/>
        <dbReference type="ChEBI" id="CHEBI:57705"/>
        <dbReference type="ChEBI" id="CHEBI:57776"/>
        <dbReference type="EC" id="2.7.7.23"/>
    </reaction>
</comment>
<dbReference type="Pfam" id="PF12804">
    <property type="entry name" value="NTP_transf_3"/>
    <property type="match status" value="1"/>
</dbReference>
<feature type="region of interest" description="Linker" evidence="18">
    <location>
        <begin position="223"/>
        <end position="243"/>
    </location>
</feature>
<dbReference type="InterPro" id="IPR001451">
    <property type="entry name" value="Hexapep"/>
</dbReference>
<dbReference type="InterPro" id="IPR038009">
    <property type="entry name" value="GlmU_C_LbH"/>
</dbReference>
<evidence type="ECO:0000256" key="17">
    <source>
        <dbReference type="ARBA" id="ARBA00049628"/>
    </source>
</evidence>
<feature type="binding site" evidence="18">
    <location>
        <position position="163"/>
    </location>
    <ligand>
        <name>UDP-N-acetyl-alpha-D-glucosamine</name>
        <dbReference type="ChEBI" id="CHEBI:57705"/>
    </ligand>
</feature>
<feature type="binding site" evidence="18">
    <location>
        <position position="377"/>
    </location>
    <ligand>
        <name>acetyl-CoA</name>
        <dbReference type="ChEBI" id="CHEBI:57288"/>
    </ligand>
</feature>
<name>A0A6S6SRX6_9BACT</name>
<dbReference type="AlphaFoldDB" id="A0A6S6SRX6"/>
<dbReference type="EC" id="2.7.7.23" evidence="18"/>
<evidence type="ECO:0000256" key="7">
    <source>
        <dbReference type="ARBA" id="ARBA00022723"/>
    </source>
</evidence>
<dbReference type="InterPro" id="IPR011004">
    <property type="entry name" value="Trimer_LpxA-like_sf"/>
</dbReference>
<dbReference type="InterPro" id="IPR005882">
    <property type="entry name" value="Bifunctional_GlmU"/>
</dbReference>
<evidence type="ECO:0000256" key="13">
    <source>
        <dbReference type="ARBA" id="ARBA00023315"/>
    </source>
</evidence>
<evidence type="ECO:0000256" key="16">
    <source>
        <dbReference type="ARBA" id="ARBA00048493"/>
    </source>
</evidence>
<dbReference type="Gene3D" id="3.90.550.10">
    <property type="entry name" value="Spore Coat Polysaccharide Biosynthesis Protein SpsA, Chain A"/>
    <property type="match status" value="1"/>
</dbReference>
<dbReference type="GO" id="GO:0000287">
    <property type="term" value="F:magnesium ion binding"/>
    <property type="evidence" value="ECO:0007669"/>
    <property type="project" value="UniProtKB-UniRule"/>
</dbReference>
<gene>
    <name evidence="18" type="primary">glmU</name>
    <name evidence="20" type="ORF">HELGO_WM6420</name>
</gene>
<feature type="region of interest" description="Pyrophosphorylase" evidence="18">
    <location>
        <begin position="1"/>
        <end position="222"/>
    </location>
</feature>
<evidence type="ECO:0000256" key="15">
    <source>
        <dbReference type="ARBA" id="ARBA00048247"/>
    </source>
</evidence>
<keyword evidence="4 18" id="KW-0963">Cytoplasm</keyword>
<feature type="binding site" evidence="18">
    <location>
        <position position="22"/>
    </location>
    <ligand>
        <name>UDP-N-acetyl-alpha-D-glucosamine</name>
        <dbReference type="ChEBI" id="CHEBI:57705"/>
    </ligand>
</feature>
<keyword evidence="8 18" id="KW-0677">Repeat</keyword>
<dbReference type="GO" id="GO:0016020">
    <property type="term" value="C:membrane"/>
    <property type="evidence" value="ECO:0007669"/>
    <property type="project" value="GOC"/>
</dbReference>
<organism evidence="20">
    <name type="scientific">uncultured Campylobacterales bacterium</name>
    <dbReference type="NCBI Taxonomy" id="352960"/>
    <lineage>
        <taxon>Bacteria</taxon>
        <taxon>Pseudomonadati</taxon>
        <taxon>Campylobacterota</taxon>
        <taxon>Epsilonproteobacteria</taxon>
        <taxon>Campylobacterales</taxon>
        <taxon>environmental samples</taxon>
    </lineage>
</organism>
<comment type="catalytic activity">
    <reaction evidence="15 18">
        <text>alpha-D-glucosamine 1-phosphate + acetyl-CoA = N-acetyl-alpha-D-glucosamine 1-phosphate + CoA + H(+)</text>
        <dbReference type="Rhea" id="RHEA:13725"/>
        <dbReference type="ChEBI" id="CHEBI:15378"/>
        <dbReference type="ChEBI" id="CHEBI:57287"/>
        <dbReference type="ChEBI" id="CHEBI:57288"/>
        <dbReference type="ChEBI" id="CHEBI:57776"/>
        <dbReference type="ChEBI" id="CHEBI:58516"/>
        <dbReference type="EC" id="2.3.1.157"/>
    </reaction>
</comment>
<feature type="binding site" evidence="18">
    <location>
        <position position="412"/>
    </location>
    <ligand>
        <name>acetyl-CoA</name>
        <dbReference type="ChEBI" id="CHEBI:57288"/>
    </ligand>
</feature>
<evidence type="ECO:0000256" key="10">
    <source>
        <dbReference type="ARBA" id="ARBA00022960"/>
    </source>
</evidence>
<evidence type="ECO:0000256" key="3">
    <source>
        <dbReference type="ARBA" id="ARBA00007947"/>
    </source>
</evidence>
<feature type="binding site" evidence="18">
    <location>
        <begin position="8"/>
        <end position="11"/>
    </location>
    <ligand>
        <name>UDP-N-acetyl-alpha-D-glucosamine</name>
        <dbReference type="ChEBI" id="CHEBI:57705"/>
    </ligand>
</feature>
<proteinExistence type="inferred from homology"/>
<keyword evidence="9 18" id="KW-0460">Magnesium</keyword>
<dbReference type="NCBIfam" id="TIGR01173">
    <property type="entry name" value="glmU"/>
    <property type="match status" value="1"/>
</dbReference>
<dbReference type="SUPFAM" id="SSF51161">
    <property type="entry name" value="Trimeric LpxA-like enzymes"/>
    <property type="match status" value="1"/>
</dbReference>
<dbReference type="GO" id="GO:0019134">
    <property type="term" value="F:glucosamine-1-phosphate N-acetyltransferase activity"/>
    <property type="evidence" value="ECO:0007669"/>
    <property type="project" value="UniProtKB-UniRule"/>
</dbReference>
<feature type="binding site" evidence="18">
    <location>
        <position position="307"/>
    </location>
    <ligand>
        <name>UDP-N-acetyl-alpha-D-glucosamine</name>
        <dbReference type="ChEBI" id="CHEBI:57705"/>
    </ligand>
</feature>
<feature type="binding site" evidence="18">
    <location>
        <position position="395"/>
    </location>
    <ligand>
        <name>acetyl-CoA</name>
        <dbReference type="ChEBI" id="CHEBI:57288"/>
    </ligand>
</feature>
<comment type="function">
    <text evidence="17 18">Catalyzes the last two sequential reactions in the de novo biosynthetic pathway for UDP-N-acetylglucosamine (UDP-GlcNAc). The C-terminal domain catalyzes the transfer of acetyl group from acetyl coenzyme A to glucosamine-1-phosphate (GlcN-1-P) to produce N-acetylglucosamine-1-phosphate (GlcNAc-1-P), which is converted into UDP-GlcNAc by the transfer of uridine 5-monophosphate (from uridine 5-triphosphate), a reaction catalyzed by the N-terminal domain.</text>
</comment>
<feature type="binding site" evidence="18">
    <location>
        <position position="101"/>
    </location>
    <ligand>
        <name>Mg(2+)</name>
        <dbReference type="ChEBI" id="CHEBI:18420"/>
    </ligand>
</feature>
<dbReference type="GO" id="GO:0005737">
    <property type="term" value="C:cytoplasm"/>
    <property type="evidence" value="ECO:0007669"/>
    <property type="project" value="UniProtKB-SubCell"/>
</dbReference>
<dbReference type="GO" id="GO:0009245">
    <property type="term" value="P:lipid A biosynthetic process"/>
    <property type="evidence" value="ECO:0007669"/>
    <property type="project" value="UniProtKB-UniRule"/>
</dbReference>
<dbReference type="GO" id="GO:0009252">
    <property type="term" value="P:peptidoglycan biosynthetic process"/>
    <property type="evidence" value="ECO:0007669"/>
    <property type="project" value="UniProtKB-UniRule"/>
</dbReference>
<dbReference type="Gene3D" id="2.160.10.10">
    <property type="entry name" value="Hexapeptide repeat proteins"/>
    <property type="match status" value="1"/>
</dbReference>
<dbReference type="GO" id="GO:0003977">
    <property type="term" value="F:UDP-N-acetylglucosamine diphosphorylase activity"/>
    <property type="evidence" value="ECO:0007669"/>
    <property type="project" value="UniProtKB-UniRule"/>
</dbReference>
<feature type="binding site" evidence="18">
    <location>
        <position position="352"/>
    </location>
    <ligand>
        <name>acetyl-CoA</name>
        <dbReference type="ChEBI" id="CHEBI:57288"/>
    </ligand>
</feature>
<comment type="caution">
    <text evidence="18">Lacks conserved residue(s) required for the propagation of feature annotation.</text>
</comment>
<dbReference type="GO" id="GO:0008360">
    <property type="term" value="P:regulation of cell shape"/>
    <property type="evidence" value="ECO:0007669"/>
    <property type="project" value="UniProtKB-KW"/>
</dbReference>
<evidence type="ECO:0000256" key="8">
    <source>
        <dbReference type="ARBA" id="ARBA00022737"/>
    </source>
</evidence>
<dbReference type="GO" id="GO:0071555">
    <property type="term" value="P:cell wall organization"/>
    <property type="evidence" value="ECO:0007669"/>
    <property type="project" value="UniProtKB-KW"/>
</dbReference>
<keyword evidence="7 18" id="KW-0479">Metal-binding</keyword>
<evidence type="ECO:0000259" key="19">
    <source>
        <dbReference type="Pfam" id="PF12804"/>
    </source>
</evidence>
<dbReference type="UniPathway" id="UPA00113">
    <property type="reaction ID" value="UER00532"/>
</dbReference>
<comment type="pathway">
    <text evidence="18">Nucleotide-sugar biosynthesis; UDP-N-acetyl-alpha-D-glucosamine biosynthesis; UDP-N-acetyl-alpha-D-glucosamine from N-acetyl-alpha-D-glucosamine 1-phosphate: step 1/1.</text>
</comment>
<evidence type="ECO:0000256" key="18">
    <source>
        <dbReference type="HAMAP-Rule" id="MF_01631"/>
    </source>
</evidence>
<comment type="subcellular location">
    <subcellularLocation>
        <location evidence="1 18">Cytoplasm</location>
    </subcellularLocation>
</comment>
<feature type="binding site" evidence="18">
    <location>
        <position position="338"/>
    </location>
    <ligand>
        <name>UDP-N-acetyl-alpha-D-glucosamine</name>
        <dbReference type="ChEBI" id="CHEBI:57705"/>
    </ligand>
</feature>
<evidence type="ECO:0000256" key="6">
    <source>
        <dbReference type="ARBA" id="ARBA00022695"/>
    </source>
</evidence>
<comment type="pathway">
    <text evidence="18">Nucleotide-sugar biosynthesis; UDP-N-acetyl-alpha-D-glucosamine biosynthesis; N-acetyl-alpha-D-glucosamine 1-phosphate from alpha-D-glucosamine 6-phosphate (route II): step 2/2.</text>
</comment>
<feature type="binding site" evidence="18">
    <location>
        <position position="324"/>
    </location>
    <ligand>
        <name>UDP-N-acetyl-alpha-D-glucosamine</name>
        <dbReference type="ChEBI" id="CHEBI:57705"/>
    </ligand>
</feature>
<dbReference type="PANTHER" id="PTHR43584:SF3">
    <property type="entry name" value="BIFUNCTIONAL PROTEIN GLMU"/>
    <property type="match status" value="1"/>
</dbReference>
<keyword evidence="12 18" id="KW-0511">Multifunctional enzyme</keyword>
<evidence type="ECO:0000256" key="12">
    <source>
        <dbReference type="ARBA" id="ARBA00023268"/>
    </source>
</evidence>
<dbReference type="CDD" id="cd03353">
    <property type="entry name" value="LbH_GlmU_C"/>
    <property type="match status" value="1"/>
</dbReference>
<dbReference type="EMBL" id="CACVAW010000044">
    <property type="protein sequence ID" value="CAA6811289.1"/>
    <property type="molecule type" value="Genomic_DNA"/>
</dbReference>
<comment type="similarity">
    <text evidence="3 18">In the N-terminal section; belongs to the N-acetylglucosamine-1-phosphate uridyltransferase family.</text>
</comment>
<keyword evidence="11 18" id="KW-0573">Peptidoglycan synthesis</keyword>
<evidence type="ECO:0000256" key="5">
    <source>
        <dbReference type="ARBA" id="ARBA00022679"/>
    </source>
</evidence>
<feature type="binding site" evidence="18">
    <location>
        <position position="349"/>
    </location>
    <ligand>
        <name>UDP-N-acetyl-alpha-D-glucosamine</name>
        <dbReference type="ChEBI" id="CHEBI:57705"/>
    </ligand>
</feature>
<evidence type="ECO:0000313" key="20">
    <source>
        <dbReference type="EMBL" id="CAA6811289.1"/>
    </source>
</evidence>
<comment type="similarity">
    <text evidence="2 18">In the C-terminal section; belongs to the transferase hexapeptide repeat family.</text>
</comment>
<dbReference type="InterPro" id="IPR050065">
    <property type="entry name" value="GlmU-like"/>
</dbReference>
<keyword evidence="13 18" id="KW-0012">Acyltransferase</keyword>
<feature type="binding site" evidence="18">
    <location>
        <position position="148"/>
    </location>
    <ligand>
        <name>UDP-N-acetyl-alpha-D-glucosamine</name>
        <dbReference type="ChEBI" id="CHEBI:57705"/>
    </ligand>
</feature>
<feature type="region of interest" description="N-acetyltransferase" evidence="18">
    <location>
        <begin position="244"/>
        <end position="430"/>
    </location>
</feature>
<feature type="binding site" evidence="18">
    <location>
        <begin position="358"/>
        <end position="359"/>
    </location>
    <ligand>
        <name>acetyl-CoA</name>
        <dbReference type="ChEBI" id="CHEBI:57288"/>
    </ligand>
</feature>
<comment type="cofactor">
    <cofactor evidence="18">
        <name>Mg(2+)</name>
        <dbReference type="ChEBI" id="CHEBI:18420"/>
    </cofactor>
    <text evidence="18">Binds 1 Mg(2+) ion per subunit.</text>
</comment>